<organism evidence="8 9">
    <name type="scientific">Mytilus coruscus</name>
    <name type="common">Sea mussel</name>
    <dbReference type="NCBI Taxonomy" id="42192"/>
    <lineage>
        <taxon>Eukaryota</taxon>
        <taxon>Metazoa</taxon>
        <taxon>Spiralia</taxon>
        <taxon>Lophotrochozoa</taxon>
        <taxon>Mollusca</taxon>
        <taxon>Bivalvia</taxon>
        <taxon>Autobranchia</taxon>
        <taxon>Pteriomorphia</taxon>
        <taxon>Mytilida</taxon>
        <taxon>Mytiloidea</taxon>
        <taxon>Mytilidae</taxon>
        <taxon>Mytilinae</taxon>
        <taxon>Mytilus</taxon>
    </lineage>
</organism>
<dbReference type="SMART" id="SM00179">
    <property type="entry name" value="EGF_CA"/>
    <property type="match status" value="1"/>
</dbReference>
<evidence type="ECO:0000256" key="4">
    <source>
        <dbReference type="ARBA" id="ARBA00023157"/>
    </source>
</evidence>
<feature type="disulfide bond" evidence="6">
    <location>
        <begin position="395"/>
        <end position="404"/>
    </location>
</feature>
<feature type="domain" description="EGF-like" evidence="7">
    <location>
        <begin position="369"/>
        <end position="405"/>
    </location>
</feature>
<dbReference type="PANTHER" id="PTHR36695:SF12">
    <property type="entry name" value="AGAP008648-PA"/>
    <property type="match status" value="1"/>
</dbReference>
<dbReference type="OrthoDB" id="6134084at2759"/>
<evidence type="ECO:0000259" key="7">
    <source>
        <dbReference type="PROSITE" id="PS50026"/>
    </source>
</evidence>
<evidence type="ECO:0000313" key="9">
    <source>
        <dbReference type="Proteomes" id="UP000507470"/>
    </source>
</evidence>
<dbReference type="InterPro" id="IPR022041">
    <property type="entry name" value="Methyltransf_FA"/>
</dbReference>
<sequence>MHLSSSTAVNLQSQDFYEICIGANGNKATSFRWKNNTGNIHFISTLDILSCTEKRTMIVRWTLNGEITFLKETNVGTEVVMTWTDASPIPINGVGIMTGWGADGLWTIEHSFMVYHVYTNGEKQFFRFDIEACQDAFILLSAAIDLESLDFYEMCIGGSVNEKTYMRQKYNNGKPVISTPYILGCTEKSIFEIRWTIEGTIHLVKESAVGTETIIEVTDSIPLLIQGVGIRTGWGSDGIWIIERSKFKPIFVSCSGNHQSVLDRWRTPSMGGEIVIINDSCTAGHLRSSIMDNWNTSIIDQVHLTNDQTVDRHFYISSNYDGCPEDTIWMVVIYTTDANYRPCFYDNLPEKEYPYILYGPDQDKAKFNDVTPCFGDPCLNGGTCTVSGSFYICSCLPGYTGTSCEV</sequence>
<dbReference type="PROSITE" id="PS00022">
    <property type="entry name" value="EGF_1"/>
    <property type="match status" value="1"/>
</dbReference>
<dbReference type="CDD" id="cd00054">
    <property type="entry name" value="EGF_CA"/>
    <property type="match status" value="1"/>
</dbReference>
<dbReference type="GO" id="GO:0005509">
    <property type="term" value="F:calcium ion binding"/>
    <property type="evidence" value="ECO:0007669"/>
    <property type="project" value="InterPro"/>
</dbReference>
<dbReference type="Pfam" id="PF12248">
    <property type="entry name" value="Methyltransf_FA"/>
    <property type="match status" value="2"/>
</dbReference>
<keyword evidence="3" id="KW-0677">Repeat</keyword>
<dbReference type="SMART" id="SM00181">
    <property type="entry name" value="EGF"/>
    <property type="match status" value="1"/>
</dbReference>
<keyword evidence="5" id="KW-0325">Glycoprotein</keyword>
<dbReference type="FunFam" id="2.10.25.10:FF:000012">
    <property type="entry name" value="Delta-like protein"/>
    <property type="match status" value="1"/>
</dbReference>
<dbReference type="PANTHER" id="PTHR36695">
    <property type="entry name" value="AGAP008648-PA"/>
    <property type="match status" value="1"/>
</dbReference>
<dbReference type="Pfam" id="PF00008">
    <property type="entry name" value="EGF"/>
    <property type="match status" value="1"/>
</dbReference>
<accession>A0A6J8D023</accession>
<dbReference type="PROSITE" id="PS50026">
    <property type="entry name" value="EGF_3"/>
    <property type="match status" value="1"/>
</dbReference>
<protein>
    <recommendedName>
        <fullName evidence="7">EGF-like domain-containing protein</fullName>
    </recommendedName>
</protein>
<evidence type="ECO:0000256" key="6">
    <source>
        <dbReference type="PROSITE-ProRule" id="PRU00076"/>
    </source>
</evidence>
<evidence type="ECO:0000256" key="1">
    <source>
        <dbReference type="ARBA" id="ARBA00022536"/>
    </source>
</evidence>
<reference evidence="8 9" key="1">
    <citation type="submission" date="2020-06" db="EMBL/GenBank/DDBJ databases">
        <authorList>
            <person name="Li R."/>
            <person name="Bekaert M."/>
        </authorList>
    </citation>
    <scope>NUCLEOTIDE SEQUENCE [LARGE SCALE GENOMIC DNA]</scope>
    <source>
        <strain evidence="9">wild</strain>
    </source>
</reference>
<dbReference type="Gene3D" id="2.10.25.10">
    <property type="entry name" value="Laminin"/>
    <property type="match status" value="1"/>
</dbReference>
<dbReference type="Proteomes" id="UP000507470">
    <property type="component" value="Unassembled WGS sequence"/>
</dbReference>
<dbReference type="InterPro" id="IPR000742">
    <property type="entry name" value="EGF"/>
</dbReference>
<evidence type="ECO:0000313" key="8">
    <source>
        <dbReference type="EMBL" id="CAC5400544.1"/>
    </source>
</evidence>
<evidence type="ECO:0000256" key="2">
    <source>
        <dbReference type="ARBA" id="ARBA00022729"/>
    </source>
</evidence>
<dbReference type="AlphaFoldDB" id="A0A6J8D023"/>
<keyword evidence="2" id="KW-0732">Signal</keyword>
<keyword evidence="9" id="KW-1185">Reference proteome</keyword>
<comment type="caution">
    <text evidence="6">Lacks conserved residue(s) required for the propagation of feature annotation.</text>
</comment>
<keyword evidence="1 6" id="KW-0245">EGF-like domain</keyword>
<gene>
    <name evidence="8" type="ORF">MCOR_34715</name>
</gene>
<dbReference type="PROSITE" id="PS01186">
    <property type="entry name" value="EGF_2"/>
    <property type="match status" value="1"/>
</dbReference>
<evidence type="ECO:0000256" key="3">
    <source>
        <dbReference type="ARBA" id="ARBA00022737"/>
    </source>
</evidence>
<keyword evidence="4 6" id="KW-1015">Disulfide bond</keyword>
<evidence type="ECO:0000256" key="5">
    <source>
        <dbReference type="ARBA" id="ARBA00023180"/>
    </source>
</evidence>
<dbReference type="EMBL" id="CACVKT020006208">
    <property type="protein sequence ID" value="CAC5400544.1"/>
    <property type="molecule type" value="Genomic_DNA"/>
</dbReference>
<proteinExistence type="predicted"/>
<dbReference type="SUPFAM" id="SSF57196">
    <property type="entry name" value="EGF/Laminin"/>
    <property type="match status" value="1"/>
</dbReference>
<name>A0A6J8D023_MYTCO</name>
<dbReference type="InterPro" id="IPR001881">
    <property type="entry name" value="EGF-like_Ca-bd_dom"/>
</dbReference>